<dbReference type="eggNOG" id="ENOG502S6I6">
    <property type="taxonomic scope" value="Eukaryota"/>
</dbReference>
<sequence>MSRSSSSVETPSWHCLLLLPIFDTLCSFLEPRDLISFFGTTKACRDLYPTLLTSQFNINRLLKRFVKTPVALRSELAKHNAVISGSTALQLFERVTWRKSDLDIYVERDDGTAVSALGTYLTTVESYVAVAAPFPNANDDYGLINLSIKRIDNFQKVDGNGVKLKVQIMSTRTLALEAIVANYYTTAVVNFITWNAAYCLFPDLTFIKRTTYSLKNTEERYNHQIAKYRDRGWETLGVVEDEDQQFTKSLLLHDDEQGFRRIGDSRTWKIDLDTAGVTPGAPSTSVEYCLFNLRTVPVMAELNENSHYKIDTSVFVSCILKYKYLRDEKVLVDGSLNFWPQHANHFNELTRIEMNKLEPDDRPWDLDSVDPQAYFLSARVVQKNPPTGWTFYDAEIPKLFATWQNRGLPDLSSLAIE</sequence>
<dbReference type="HOGENOM" id="CLU_036419_1_0_1"/>
<protein>
    <submittedName>
        <fullName evidence="1">Uncharacterized protein</fullName>
    </submittedName>
</protein>
<keyword evidence="2" id="KW-1185">Reference proteome</keyword>
<dbReference type="GeneID" id="19469326"/>
<dbReference type="OrthoDB" id="10025998at2759"/>
<accession>S3DA01</accession>
<dbReference type="RefSeq" id="XP_008078520.1">
    <property type="nucleotide sequence ID" value="XM_008080329.1"/>
</dbReference>
<reference evidence="1 2" key="1">
    <citation type="journal article" date="2013" name="BMC Genomics">
        <title>Genomics-driven discovery of the pneumocandin biosynthetic gene cluster in the fungus Glarea lozoyensis.</title>
        <authorList>
            <person name="Chen L."/>
            <person name="Yue Q."/>
            <person name="Zhang X."/>
            <person name="Xiang M."/>
            <person name="Wang C."/>
            <person name="Li S."/>
            <person name="Che Y."/>
            <person name="Ortiz-Lopez F.J."/>
            <person name="Bills G.F."/>
            <person name="Liu X."/>
            <person name="An Z."/>
        </authorList>
    </citation>
    <scope>NUCLEOTIDE SEQUENCE [LARGE SCALE GENOMIC DNA]</scope>
    <source>
        <strain evidence="2">ATCC 20868 / MF5171</strain>
    </source>
</reference>
<dbReference type="OMA" id="HWISEIT"/>
<proteinExistence type="predicted"/>
<dbReference type="Proteomes" id="UP000016922">
    <property type="component" value="Unassembled WGS sequence"/>
</dbReference>
<evidence type="ECO:0000313" key="1">
    <source>
        <dbReference type="EMBL" id="EPE34585.1"/>
    </source>
</evidence>
<dbReference type="EMBL" id="KE145356">
    <property type="protein sequence ID" value="EPE34585.1"/>
    <property type="molecule type" value="Genomic_DNA"/>
</dbReference>
<gene>
    <name evidence="1" type="ORF">GLAREA_10279</name>
</gene>
<dbReference type="AlphaFoldDB" id="S3DA01"/>
<evidence type="ECO:0000313" key="2">
    <source>
        <dbReference type="Proteomes" id="UP000016922"/>
    </source>
</evidence>
<name>S3DA01_GLAL2</name>
<organism evidence="1 2">
    <name type="scientific">Glarea lozoyensis (strain ATCC 20868 / MF5171)</name>
    <dbReference type="NCBI Taxonomy" id="1116229"/>
    <lineage>
        <taxon>Eukaryota</taxon>
        <taxon>Fungi</taxon>
        <taxon>Dikarya</taxon>
        <taxon>Ascomycota</taxon>
        <taxon>Pezizomycotina</taxon>
        <taxon>Leotiomycetes</taxon>
        <taxon>Helotiales</taxon>
        <taxon>Helotiaceae</taxon>
        <taxon>Glarea</taxon>
    </lineage>
</organism>
<dbReference type="KEGG" id="glz:GLAREA_10279"/>